<keyword evidence="3" id="KW-0998">Cell outer membrane</keyword>
<reference evidence="7" key="1">
    <citation type="submission" date="2020-06" db="EMBL/GenBank/DDBJ databases">
        <title>Draft genomic sequecing of Geomonas sp. Red736.</title>
        <authorList>
            <person name="Itoh H."/>
            <person name="Xu Z.X."/>
            <person name="Ushijima N."/>
            <person name="Masuda Y."/>
            <person name="Shiratori Y."/>
            <person name="Senoo K."/>
        </authorList>
    </citation>
    <scope>NUCLEOTIDE SEQUENCE [LARGE SCALE GENOMIC DNA]</scope>
    <source>
        <strain evidence="7">Red736</strain>
    </source>
</reference>
<feature type="signal peptide" evidence="4">
    <location>
        <begin position="1"/>
        <end position="18"/>
    </location>
</feature>
<reference evidence="5" key="2">
    <citation type="journal article" date="2021" name="Int. J. Syst. Evol. Microbiol.">
        <title>Geomonas silvestris sp. nov., Geomonas paludis sp. nov. and Geomonas limicola sp. nov., isolated from terrestrial environments, and emended description of the genus Geomonas.</title>
        <authorList>
            <person name="Itoh H."/>
            <person name="Xu Z."/>
            <person name="Masuda Y."/>
            <person name="Ushijima N."/>
            <person name="Hayakawa C."/>
            <person name="Shiratori Y."/>
            <person name="Senoo K."/>
        </authorList>
    </citation>
    <scope>NUCLEOTIDE SEQUENCE</scope>
    <source>
        <strain evidence="5">Red736</strain>
    </source>
</reference>
<accession>A0A6V8MRM3</accession>
<dbReference type="SUPFAM" id="SSF56935">
    <property type="entry name" value="Porins"/>
    <property type="match status" value="1"/>
</dbReference>
<evidence type="ECO:0000313" key="7">
    <source>
        <dbReference type="Proteomes" id="UP000568888"/>
    </source>
</evidence>
<dbReference type="Pfam" id="PF13432">
    <property type="entry name" value="TPR_16"/>
    <property type="match status" value="2"/>
</dbReference>
<evidence type="ECO:0000313" key="5">
    <source>
        <dbReference type="EMBL" id="GFO62642.1"/>
    </source>
</evidence>
<dbReference type="InterPro" id="IPR011990">
    <property type="entry name" value="TPR-like_helical_dom_sf"/>
</dbReference>
<dbReference type="Proteomes" id="UP000568888">
    <property type="component" value="Unassembled WGS sequence"/>
</dbReference>
<dbReference type="GO" id="GO:0009279">
    <property type="term" value="C:cell outer membrane"/>
    <property type="evidence" value="ECO:0007669"/>
    <property type="project" value="UniProtKB-SubCell"/>
</dbReference>
<name>A0A6V8MRM3_9BACT</name>
<dbReference type="Gene3D" id="2.40.170.20">
    <property type="entry name" value="TonB-dependent receptor, beta-barrel domain"/>
    <property type="match status" value="1"/>
</dbReference>
<sequence length="503" mass="55012">MKPASLATLSLIACLACAAPARAGALEEGIVQYRVENFEEAQALLEKARAEEPGSSVAAFYLGLARKQAGDLAGAIKDLTDAATLKPPVLDAYLELADSYHVQGDEAQALVWVRRAEDAGVKPGQSAFLKGVILSGQGRRDEALAAFTDAKRRDASLTQAADLQIAMLLAGSRKFDRARDALRAVVAADPNSEIASYAKEYEQSFARIIESYRPLHLSVGLNYLYDDNAISSPSDAGARAQIGNPTGQRDHAFLGSFRLDYTPMPSDDFIFNAQYLVQSTKYGDTNTDLENPSTIINSVTLNPGLALGSSVISLPVNYSHVMLKEQKYQQLYGVRPTWSWQLAPQQIVQASAGYTRRDMLQAALSPDENRDANTWAAALGHIYSFGNEGGMLSARYEWGFDKTTGSNWENRSHKFSLSTLAPLAQRVKLNLSGEVTIQDYLNVNSIFDVRRDDTTWFGTGGVSWNVTDNIVLSAQYSHTAVRSNIKVYDYDRNTVSAGIEFNF</sequence>
<dbReference type="InterPro" id="IPR036942">
    <property type="entry name" value="Beta-barrel_TonB_sf"/>
</dbReference>
<evidence type="ECO:0000256" key="1">
    <source>
        <dbReference type="ARBA" id="ARBA00004442"/>
    </source>
</evidence>
<organism evidence="5 7">
    <name type="scientific">Geomonas paludis</name>
    <dbReference type="NCBI Taxonomy" id="2740185"/>
    <lineage>
        <taxon>Bacteria</taxon>
        <taxon>Pseudomonadati</taxon>
        <taxon>Thermodesulfobacteriota</taxon>
        <taxon>Desulfuromonadia</taxon>
        <taxon>Geobacterales</taxon>
        <taxon>Geobacteraceae</taxon>
        <taxon>Geomonas</taxon>
    </lineage>
</organism>
<dbReference type="Proteomes" id="UP000831485">
    <property type="component" value="Chromosome"/>
</dbReference>
<keyword evidence="8" id="KW-1185">Reference proteome</keyword>
<reference evidence="6" key="3">
    <citation type="submission" date="2022-04" db="EMBL/GenBank/DDBJ databases">
        <authorList>
            <person name="Liu G."/>
        </authorList>
    </citation>
    <scope>NUCLEOTIDE SEQUENCE</scope>
    <source>
        <strain evidence="6">RG22</strain>
    </source>
</reference>
<dbReference type="AlphaFoldDB" id="A0A6V8MRM3"/>
<comment type="subcellular location">
    <subcellularLocation>
        <location evidence="1">Cell outer membrane</location>
    </subcellularLocation>
</comment>
<protein>
    <submittedName>
        <fullName evidence="5">Tetratricopeptide repeat domain protein</fullName>
    </submittedName>
    <submittedName>
        <fullName evidence="6">Tetratricopeptide repeat protein</fullName>
    </submittedName>
</protein>
<dbReference type="EMBL" id="CP096574">
    <property type="protein sequence ID" value="UPU35778.1"/>
    <property type="molecule type" value="Genomic_DNA"/>
</dbReference>
<evidence type="ECO:0000256" key="4">
    <source>
        <dbReference type="SAM" id="SignalP"/>
    </source>
</evidence>
<proteinExistence type="predicted"/>
<feature type="chain" id="PRO_5028451192" evidence="4">
    <location>
        <begin position="19"/>
        <end position="503"/>
    </location>
</feature>
<gene>
    <name evidence="5" type="ORF">GMPD_05610</name>
    <name evidence="6" type="ORF">M1B72_20420</name>
</gene>
<dbReference type="RefSeq" id="WP_246404533.1">
    <property type="nucleotide sequence ID" value="NZ_BLXY01000001.1"/>
</dbReference>
<evidence type="ECO:0000313" key="6">
    <source>
        <dbReference type="EMBL" id="UPU35778.1"/>
    </source>
</evidence>
<dbReference type="EMBL" id="BLXY01000001">
    <property type="protein sequence ID" value="GFO62642.1"/>
    <property type="molecule type" value="Genomic_DNA"/>
</dbReference>
<dbReference type="Gene3D" id="1.25.40.10">
    <property type="entry name" value="Tetratricopeptide repeat domain"/>
    <property type="match status" value="2"/>
</dbReference>
<dbReference type="SUPFAM" id="SSF48452">
    <property type="entry name" value="TPR-like"/>
    <property type="match status" value="1"/>
</dbReference>
<keyword evidence="2" id="KW-0472">Membrane</keyword>
<evidence type="ECO:0000256" key="3">
    <source>
        <dbReference type="ARBA" id="ARBA00023237"/>
    </source>
</evidence>
<evidence type="ECO:0000256" key="2">
    <source>
        <dbReference type="ARBA" id="ARBA00023136"/>
    </source>
</evidence>
<keyword evidence="4" id="KW-0732">Signal</keyword>
<evidence type="ECO:0000313" key="8">
    <source>
        <dbReference type="Proteomes" id="UP000831485"/>
    </source>
</evidence>